<dbReference type="SMART" id="SM00320">
    <property type="entry name" value="WD40"/>
    <property type="match status" value="6"/>
</dbReference>
<evidence type="ECO:0000313" key="5">
    <source>
        <dbReference type="EMBL" id="NER29669.1"/>
    </source>
</evidence>
<feature type="repeat" description="WD" evidence="3">
    <location>
        <begin position="676"/>
        <end position="710"/>
    </location>
</feature>
<dbReference type="InterPro" id="IPR011009">
    <property type="entry name" value="Kinase-like_dom_sf"/>
</dbReference>
<accession>A0A6B3N996</accession>
<reference evidence="5" key="1">
    <citation type="submission" date="2019-11" db="EMBL/GenBank/DDBJ databases">
        <title>Genomic insights into an expanded diversity of filamentous marine cyanobacteria reveals the extraordinary biosynthetic potential of Moorea and Okeania.</title>
        <authorList>
            <person name="Ferreira Leao T."/>
            <person name="Wang M."/>
            <person name="Moss N."/>
            <person name="Da Silva R."/>
            <person name="Sanders J."/>
            <person name="Nurk S."/>
            <person name="Gurevich A."/>
            <person name="Humphrey G."/>
            <person name="Reher R."/>
            <person name="Zhu Q."/>
            <person name="Belda-Ferre P."/>
            <person name="Glukhov E."/>
            <person name="Rex R."/>
            <person name="Dorrestein P.C."/>
            <person name="Knight R."/>
            <person name="Pevzner P."/>
            <person name="Gerwick W.H."/>
            <person name="Gerwick L."/>
        </authorList>
    </citation>
    <scope>NUCLEOTIDE SEQUENCE</scope>
    <source>
        <strain evidence="5">SIO1C4</strain>
    </source>
</reference>
<evidence type="ECO:0000256" key="1">
    <source>
        <dbReference type="ARBA" id="ARBA00022574"/>
    </source>
</evidence>
<comment type="caution">
    <text evidence="5">The sequence shown here is derived from an EMBL/GenBank/DDBJ whole genome shotgun (WGS) entry which is preliminary data.</text>
</comment>
<dbReference type="Gene3D" id="1.10.510.10">
    <property type="entry name" value="Transferase(Phosphotransferase) domain 1"/>
    <property type="match status" value="1"/>
</dbReference>
<feature type="repeat" description="WD" evidence="3">
    <location>
        <begin position="634"/>
        <end position="675"/>
    </location>
</feature>
<dbReference type="Pfam" id="PF00069">
    <property type="entry name" value="Pkinase"/>
    <property type="match status" value="1"/>
</dbReference>
<gene>
    <name evidence="5" type="ORF">F6J89_19140</name>
</gene>
<dbReference type="PROSITE" id="PS50294">
    <property type="entry name" value="WD_REPEATS_REGION"/>
    <property type="match status" value="6"/>
</dbReference>
<evidence type="ECO:0000256" key="3">
    <source>
        <dbReference type="PROSITE-ProRule" id="PRU00221"/>
    </source>
</evidence>
<dbReference type="PRINTS" id="PR00320">
    <property type="entry name" value="GPROTEINBRPT"/>
</dbReference>
<dbReference type="CDD" id="cd14014">
    <property type="entry name" value="STKc_PknB_like"/>
    <property type="match status" value="1"/>
</dbReference>
<dbReference type="EMBL" id="JAAHFQ010000410">
    <property type="protein sequence ID" value="NER29669.1"/>
    <property type="molecule type" value="Genomic_DNA"/>
</dbReference>
<feature type="repeat" description="WD" evidence="3">
    <location>
        <begin position="592"/>
        <end position="633"/>
    </location>
</feature>
<dbReference type="InterPro" id="IPR020472">
    <property type="entry name" value="WD40_PAC1"/>
</dbReference>
<dbReference type="InterPro" id="IPR019775">
    <property type="entry name" value="WD40_repeat_CS"/>
</dbReference>
<feature type="repeat" description="WD" evidence="3">
    <location>
        <begin position="386"/>
        <end position="427"/>
    </location>
</feature>
<dbReference type="Pfam" id="PF00400">
    <property type="entry name" value="WD40"/>
    <property type="match status" value="6"/>
</dbReference>
<dbReference type="PROSITE" id="PS50011">
    <property type="entry name" value="PROTEIN_KINASE_DOM"/>
    <property type="match status" value="1"/>
</dbReference>
<dbReference type="InterPro" id="IPR050349">
    <property type="entry name" value="WD_LIS1/nudF_dynein_reg"/>
</dbReference>
<dbReference type="CDD" id="cd00200">
    <property type="entry name" value="WD40"/>
    <property type="match status" value="1"/>
</dbReference>
<keyword evidence="5" id="KW-0418">Kinase</keyword>
<feature type="domain" description="Protein kinase" evidence="4">
    <location>
        <begin position="86"/>
        <end position="346"/>
    </location>
</feature>
<dbReference type="GO" id="GO:0005524">
    <property type="term" value="F:ATP binding"/>
    <property type="evidence" value="ECO:0007669"/>
    <property type="project" value="InterPro"/>
</dbReference>
<dbReference type="InterPro" id="IPR000719">
    <property type="entry name" value="Prot_kinase_dom"/>
</dbReference>
<dbReference type="InterPro" id="IPR036322">
    <property type="entry name" value="WD40_repeat_dom_sf"/>
</dbReference>
<keyword evidence="5" id="KW-0808">Transferase</keyword>
<dbReference type="PROSITE" id="PS00108">
    <property type="entry name" value="PROTEIN_KINASE_ST"/>
    <property type="match status" value="1"/>
</dbReference>
<dbReference type="NCBIfam" id="NF045510">
    <property type="entry name" value="4Cys_prefix_kin"/>
    <property type="match status" value="1"/>
</dbReference>
<dbReference type="SMART" id="SM00220">
    <property type="entry name" value="S_TKc"/>
    <property type="match status" value="1"/>
</dbReference>
<dbReference type="InterPro" id="IPR008271">
    <property type="entry name" value="Ser/Thr_kinase_AS"/>
</dbReference>
<protein>
    <submittedName>
        <fullName evidence="5">Protein kinase</fullName>
    </submittedName>
</protein>
<feature type="repeat" description="WD" evidence="3">
    <location>
        <begin position="513"/>
        <end position="554"/>
    </location>
</feature>
<dbReference type="InterPro" id="IPR001680">
    <property type="entry name" value="WD40_rpt"/>
</dbReference>
<proteinExistence type="predicted"/>
<feature type="repeat" description="WD" evidence="3">
    <location>
        <begin position="555"/>
        <end position="586"/>
    </location>
</feature>
<dbReference type="PANTHER" id="PTHR44129">
    <property type="entry name" value="WD REPEAT-CONTAINING PROTEIN POP1"/>
    <property type="match status" value="1"/>
</dbReference>
<dbReference type="SUPFAM" id="SSF56112">
    <property type="entry name" value="Protein kinase-like (PK-like)"/>
    <property type="match status" value="1"/>
</dbReference>
<name>A0A6B3N996_9CYAN</name>
<sequence>MPELCDRFSKYWLSSAGCLTSLSGMFFGDIGDRYIQFTKRLDCQDKLQITELMSFCINPDCQHPQNLDHELFCQSCGSELLLEGCYQVIRPLGKGGFGQIYEVCEGETTKILKVLLKNDHKAVELFEREFKVLSQLNHPGIPLAEDFFCFSPENSQEALHCLVMEKIEGLNLEEWLEKRGNRPISQKQAINWLTRLVHILHEVHQRQLFHRDIKPSNIMLTSDGQLVLIDFGIAREITETYGEKQAAGQITRYYSPGYAPLEQEIGKAVPQSDFFALGRTFVYLLTGKHPQDIGNNYRDPNTDDDWDWREEATDISSVLADFIDCLMTRAIKNRPANTGMILEQLAGIEQSLYPRRLSRPKLPKQLPSINGQNISLEYSLGGSWDSPGHSKAVRCLAICPDGETLASGSDDETIKVWNLKTQEQLYTLKPLSSGIIIGSIENLKNENVLPLNYRRSAQSYGLPIRNVAINLDKKILVSCSIKKICEERFYFISIEQKIRFWQLNTGEQILENITEHSDTVNSLLISPNGKNYITGSDDKTVKVWNLETHENIRTFAKHSNAVTCLATSSDGLTLVSGSKDGTIRIWPEGKVITRHQGYVNSVAISPDGEILVSGSNDKTVKVWNLNTGAEICLFGEHKGAVNSVAISPDGKTIVSGSNDGTIKLWNLGKEEAICTLAGHLDGVNVVAFSADGRILASGGGDCTIKIWRIN</sequence>
<evidence type="ECO:0000259" key="4">
    <source>
        <dbReference type="PROSITE" id="PS50011"/>
    </source>
</evidence>
<keyword evidence="2" id="KW-0677">Repeat</keyword>
<evidence type="ECO:0000256" key="2">
    <source>
        <dbReference type="ARBA" id="ARBA00022737"/>
    </source>
</evidence>
<dbReference type="AlphaFoldDB" id="A0A6B3N996"/>
<dbReference type="SUPFAM" id="SSF50978">
    <property type="entry name" value="WD40 repeat-like"/>
    <property type="match status" value="1"/>
</dbReference>
<dbReference type="GO" id="GO:0004672">
    <property type="term" value="F:protein kinase activity"/>
    <property type="evidence" value="ECO:0007669"/>
    <property type="project" value="InterPro"/>
</dbReference>
<dbReference type="Gene3D" id="2.130.10.10">
    <property type="entry name" value="YVTN repeat-like/Quinoprotein amine dehydrogenase"/>
    <property type="match status" value="3"/>
</dbReference>
<organism evidence="5">
    <name type="scientific">Symploca sp. SIO1C4</name>
    <dbReference type="NCBI Taxonomy" id="2607765"/>
    <lineage>
        <taxon>Bacteria</taxon>
        <taxon>Bacillati</taxon>
        <taxon>Cyanobacteriota</taxon>
        <taxon>Cyanophyceae</taxon>
        <taxon>Coleofasciculales</taxon>
        <taxon>Coleofasciculaceae</taxon>
        <taxon>Symploca</taxon>
    </lineage>
</organism>
<dbReference type="PROSITE" id="PS50082">
    <property type="entry name" value="WD_REPEATS_2"/>
    <property type="match status" value="6"/>
</dbReference>
<dbReference type="InterPro" id="IPR015943">
    <property type="entry name" value="WD40/YVTN_repeat-like_dom_sf"/>
</dbReference>
<keyword evidence="1 3" id="KW-0853">WD repeat</keyword>
<dbReference type="PROSITE" id="PS00678">
    <property type="entry name" value="WD_REPEATS_1"/>
    <property type="match status" value="3"/>
</dbReference>